<feature type="domain" description="NADH-ubiquinone oxidoreductase 21kDa subunit C-terminal fungi" evidence="3">
    <location>
        <begin position="115"/>
        <end position="204"/>
    </location>
</feature>
<dbReference type="RefSeq" id="XP_015469493.1">
    <property type="nucleotide sequence ID" value="XM_015609706.1"/>
</dbReference>
<evidence type="ECO:0000313" key="4">
    <source>
        <dbReference type="EMBL" id="KSA03391.1"/>
    </source>
</evidence>
<keyword evidence="1" id="KW-1133">Transmembrane helix</keyword>
<gene>
    <name evidence="4" type="ORF">AC631_00876</name>
</gene>
<dbReference type="EMBL" id="LMYN01000010">
    <property type="protein sequence ID" value="KSA03391.1"/>
    <property type="molecule type" value="Genomic_DNA"/>
</dbReference>
<dbReference type="InterPro" id="IPR053229">
    <property type="entry name" value="NADH-Q_oxidrdct_subunit"/>
</dbReference>
<dbReference type="PANTHER" id="PTHR34062">
    <property type="entry name" value="OXIDOREDUCTASE 21 KDA SUBUNIT, PUTATIVE (AFU_ORTHOLOGUE AFUA_4G04750)-RELATED"/>
    <property type="match status" value="1"/>
</dbReference>
<evidence type="ECO:0000259" key="3">
    <source>
        <dbReference type="Pfam" id="PF12853"/>
    </source>
</evidence>
<organism evidence="4 5">
    <name type="scientific">Debaryomyces fabryi</name>
    <dbReference type="NCBI Taxonomy" id="58627"/>
    <lineage>
        <taxon>Eukaryota</taxon>
        <taxon>Fungi</taxon>
        <taxon>Dikarya</taxon>
        <taxon>Ascomycota</taxon>
        <taxon>Saccharomycotina</taxon>
        <taxon>Pichiomycetes</taxon>
        <taxon>Debaryomycetaceae</taxon>
        <taxon>Debaryomyces</taxon>
    </lineage>
</organism>
<dbReference type="OrthoDB" id="196140at2759"/>
<dbReference type="PANTHER" id="PTHR34062:SF1">
    <property type="entry name" value="NADH-UBIQUINONE OXIDOREDUCTASE 21KDA SUBUNIT N-TERMINAL DOMAIN-CONTAINING PROTEIN"/>
    <property type="match status" value="1"/>
</dbReference>
<dbReference type="Pfam" id="PF10785">
    <property type="entry name" value="NADH-u_ox-rdase"/>
    <property type="match status" value="1"/>
</dbReference>
<keyword evidence="1" id="KW-0812">Transmembrane</keyword>
<evidence type="ECO:0000256" key="1">
    <source>
        <dbReference type="SAM" id="Phobius"/>
    </source>
</evidence>
<dbReference type="InterPro" id="IPR019721">
    <property type="entry name" value="NADH-UbQ_OxRdtase_su21_N"/>
</dbReference>
<comment type="caution">
    <text evidence="4">The sequence shown here is derived from an EMBL/GenBank/DDBJ whole genome shotgun (WGS) entry which is preliminary data.</text>
</comment>
<evidence type="ECO:0008006" key="6">
    <source>
        <dbReference type="Google" id="ProtNLM"/>
    </source>
</evidence>
<evidence type="ECO:0000259" key="2">
    <source>
        <dbReference type="Pfam" id="PF10785"/>
    </source>
</evidence>
<evidence type="ECO:0000313" key="5">
    <source>
        <dbReference type="Proteomes" id="UP000054251"/>
    </source>
</evidence>
<dbReference type="GeneID" id="26837885"/>
<feature type="transmembrane region" description="Helical" evidence="1">
    <location>
        <begin position="40"/>
        <end position="57"/>
    </location>
</feature>
<keyword evidence="5" id="KW-1185">Reference proteome</keyword>
<accession>A0A0V1Q5A7</accession>
<dbReference type="Proteomes" id="UP000054251">
    <property type="component" value="Unassembled WGS sequence"/>
</dbReference>
<name>A0A0V1Q5A7_9ASCO</name>
<reference evidence="4 5" key="1">
    <citation type="submission" date="2015-11" db="EMBL/GenBank/DDBJ databases">
        <title>The genome of Debaryomyces fabryi.</title>
        <authorList>
            <person name="Tafer H."/>
            <person name="Lopandic K."/>
        </authorList>
    </citation>
    <scope>NUCLEOTIDE SEQUENCE [LARGE SCALE GENOMIC DNA]</scope>
    <source>
        <strain evidence="4 5">CBS 789</strain>
    </source>
</reference>
<feature type="domain" description="NADH-ubiquinone oxidoreductase 21kDa subunit N-terminal" evidence="2">
    <location>
        <begin position="17"/>
        <end position="106"/>
    </location>
</feature>
<feature type="transmembrane region" description="Helical" evidence="1">
    <location>
        <begin position="77"/>
        <end position="95"/>
    </location>
</feature>
<dbReference type="Pfam" id="PF12853">
    <property type="entry name" value="NADH_u_ox_C"/>
    <property type="match status" value="1"/>
</dbReference>
<proteinExistence type="predicted"/>
<dbReference type="InterPro" id="IPR024549">
    <property type="entry name" value="NADH-UbQ_OxRdtase_su21_C_fun"/>
</dbReference>
<keyword evidence="1" id="KW-0472">Membrane</keyword>
<protein>
    <recommendedName>
        <fullName evidence="6">NADH-ubiquinone oxidoreductase 21 kDa subunit</fullName>
    </recommendedName>
</protein>
<dbReference type="AlphaFoldDB" id="A0A0V1Q5A7"/>
<sequence>MSYNKNYEPVRSDPPYSDYELIDVDPHFKRVISYFRPSDYGCWAATMAGFPLALHLWERLEPSAGAFKAPSRVPGGALRAASLLGFCGGFYLAYVRSSRRFLGWSENAREVKKDRYEIKKLLSEEKLPYHENESVLDDRMKDIANRNSQFSFTVMAIIPWFNLAHHPYHGVSIQKYYENRPGEEEWGFNNLKPFEDIKAKYSKHIE</sequence>